<sequence length="283" mass="32238">MPSLAGPEPHKLVQPRDHKANVSIWADLTVNDLDVLDEVADVGDMKDMLAQLFNLVDYKENMKHGILVDLYFYTIQFSRENKFSKEQTSAFFSIVKKLHEICTETPFGNVDHCFRYFREAILRHAVKRPPFSIELFSPDEVRVISDYVMNTYFRHFKMYKYVFTPLVRLDLSMSYVGVPVTPSPSEAGDAEDQTADTEGQDAAEDKEGADTEGEKEEEKEESPAAKELRQLIHKHLSEELKKLKITVDEQLKTTEEVMNKKLASVEGTPGKSGRASSRGKKNK</sequence>
<feature type="region of interest" description="Disordered" evidence="1">
    <location>
        <begin position="182"/>
        <end position="227"/>
    </location>
</feature>
<comment type="caution">
    <text evidence="2">The sequence shown here is derived from an EMBL/GenBank/DDBJ whole genome shotgun (WGS) entry which is preliminary data.</text>
</comment>
<evidence type="ECO:0000313" key="3">
    <source>
        <dbReference type="Proteomes" id="UP000749559"/>
    </source>
</evidence>
<accession>A0A8J1XP70</accession>
<dbReference type="AlphaFoldDB" id="A0A8J1XP70"/>
<protein>
    <submittedName>
        <fullName evidence="2">Uncharacterized protein</fullName>
    </submittedName>
</protein>
<proteinExistence type="predicted"/>
<gene>
    <name evidence="2" type="ORF">OFUS_LOCUS25873</name>
</gene>
<dbReference type="Proteomes" id="UP000749559">
    <property type="component" value="Unassembled WGS sequence"/>
</dbReference>
<organism evidence="2 3">
    <name type="scientific">Owenia fusiformis</name>
    <name type="common">Polychaete worm</name>
    <dbReference type="NCBI Taxonomy" id="6347"/>
    <lineage>
        <taxon>Eukaryota</taxon>
        <taxon>Metazoa</taxon>
        <taxon>Spiralia</taxon>
        <taxon>Lophotrochozoa</taxon>
        <taxon>Annelida</taxon>
        <taxon>Polychaeta</taxon>
        <taxon>Sedentaria</taxon>
        <taxon>Canalipalpata</taxon>
        <taxon>Sabellida</taxon>
        <taxon>Oweniida</taxon>
        <taxon>Oweniidae</taxon>
        <taxon>Owenia</taxon>
    </lineage>
</organism>
<feature type="compositionally biased region" description="Acidic residues" evidence="1">
    <location>
        <begin position="210"/>
        <end position="220"/>
    </location>
</feature>
<dbReference type="EMBL" id="CAIIXF020000012">
    <property type="protein sequence ID" value="CAH1802161.1"/>
    <property type="molecule type" value="Genomic_DNA"/>
</dbReference>
<feature type="region of interest" description="Disordered" evidence="1">
    <location>
        <begin position="257"/>
        <end position="283"/>
    </location>
</feature>
<name>A0A8J1XP70_OWEFU</name>
<evidence type="ECO:0000313" key="2">
    <source>
        <dbReference type="EMBL" id="CAH1802161.1"/>
    </source>
</evidence>
<dbReference type="OrthoDB" id="425082at2759"/>
<dbReference type="PANTHER" id="PTHR28457">
    <property type="entry name" value="COILED-COIL DOMAIN-CONTAINING PROTEIN 189"/>
    <property type="match status" value="1"/>
</dbReference>
<keyword evidence="3" id="KW-1185">Reference proteome</keyword>
<dbReference type="InterPro" id="IPR032727">
    <property type="entry name" value="CLAMP"/>
</dbReference>
<evidence type="ECO:0000256" key="1">
    <source>
        <dbReference type="SAM" id="MobiDB-lite"/>
    </source>
</evidence>
<dbReference type="Pfam" id="PF14769">
    <property type="entry name" value="CLAMP"/>
    <property type="match status" value="1"/>
</dbReference>
<feature type="compositionally biased region" description="Acidic residues" evidence="1">
    <location>
        <begin position="188"/>
        <end position="202"/>
    </location>
</feature>
<reference evidence="2" key="1">
    <citation type="submission" date="2022-03" db="EMBL/GenBank/DDBJ databases">
        <authorList>
            <person name="Martin C."/>
        </authorList>
    </citation>
    <scope>NUCLEOTIDE SEQUENCE</scope>
</reference>
<dbReference type="PANTHER" id="PTHR28457:SF1">
    <property type="entry name" value="CILIA- AND FLAGELLA-ASSOCIATED PROTEIN 119"/>
    <property type="match status" value="1"/>
</dbReference>